<dbReference type="OrthoDB" id="10688271at2759"/>
<evidence type="ECO:0008006" key="3">
    <source>
        <dbReference type="Google" id="ProtNLM"/>
    </source>
</evidence>
<dbReference type="InterPro" id="IPR032675">
    <property type="entry name" value="LRR_dom_sf"/>
</dbReference>
<dbReference type="InParanoid" id="A8P7J6"/>
<evidence type="ECO:0000313" key="2">
    <source>
        <dbReference type="Proteomes" id="UP000001861"/>
    </source>
</evidence>
<reference evidence="1 2" key="1">
    <citation type="journal article" date="2010" name="Proc. Natl. Acad. Sci. U.S.A.">
        <title>Insights into evolution of multicellular fungi from the assembled chromosomes of the mushroom Coprinopsis cinerea (Coprinus cinereus).</title>
        <authorList>
            <person name="Stajich J.E."/>
            <person name="Wilke S.K."/>
            <person name="Ahren D."/>
            <person name="Au C.H."/>
            <person name="Birren B.W."/>
            <person name="Borodovsky M."/>
            <person name="Burns C."/>
            <person name="Canback B."/>
            <person name="Casselton L.A."/>
            <person name="Cheng C.K."/>
            <person name="Deng J."/>
            <person name="Dietrich F.S."/>
            <person name="Fargo D.C."/>
            <person name="Farman M.L."/>
            <person name="Gathman A.C."/>
            <person name="Goldberg J."/>
            <person name="Guigo R."/>
            <person name="Hoegger P.J."/>
            <person name="Hooker J.B."/>
            <person name="Huggins A."/>
            <person name="James T.Y."/>
            <person name="Kamada T."/>
            <person name="Kilaru S."/>
            <person name="Kodira C."/>
            <person name="Kues U."/>
            <person name="Kupfer D."/>
            <person name="Kwan H.S."/>
            <person name="Lomsadze A."/>
            <person name="Li W."/>
            <person name="Lilly W.W."/>
            <person name="Ma L.J."/>
            <person name="Mackey A.J."/>
            <person name="Manning G."/>
            <person name="Martin F."/>
            <person name="Muraguchi H."/>
            <person name="Natvig D.O."/>
            <person name="Palmerini H."/>
            <person name="Ramesh M.A."/>
            <person name="Rehmeyer C.J."/>
            <person name="Roe B.A."/>
            <person name="Shenoy N."/>
            <person name="Stanke M."/>
            <person name="Ter-Hovhannisyan V."/>
            <person name="Tunlid A."/>
            <person name="Velagapudi R."/>
            <person name="Vision T.J."/>
            <person name="Zeng Q."/>
            <person name="Zolan M.E."/>
            <person name="Pukkila P.J."/>
        </authorList>
    </citation>
    <scope>NUCLEOTIDE SEQUENCE [LARGE SCALE GENOMIC DNA]</scope>
    <source>
        <strain evidence="2">Okayama-7 / 130 / ATCC MYA-4618 / FGSC 9003</strain>
    </source>
</reference>
<dbReference type="RefSeq" id="XP_001839375.2">
    <property type="nucleotide sequence ID" value="XM_001839323.2"/>
</dbReference>
<dbReference type="VEuPathDB" id="FungiDB:CC1G_08242"/>
<dbReference type="GeneID" id="6015988"/>
<dbReference type="Proteomes" id="UP000001861">
    <property type="component" value="Unassembled WGS sequence"/>
</dbReference>
<accession>A8P7J6</accession>
<proteinExistence type="predicted"/>
<sequence>MDQPRTRSAIADLPVELFVYTLSLVVGFSAGDASRLLPVSRRVHDVILGTPSLWTRVAFVLQADALTSILAGIDQALENSATLPLTLVFSVTALPSVVVLNQVVRRVFSSGSRWRIMRITFIGECNMSHPQSWILGLWTLTEVAGGASPFTRMEELNMDPTDACVHQLGRLTPYNVEHLHFPRLFPNLRKLRLVNASFQNACKLGAQLAITSLEELELVGIFWQASTFLVRDILEKVPGLRVLKFKAREVNYRVVPSQVGDSPLAITLHACLERLTLGGPQDFLKNQLRSLNCPSLIGLVLKWKPSRNTSANPPEPFDLVGEVLEMVSRSRCRLASLRLEKFALSNDDLVRLFVELPHLRTIYLILRDGGGANGGFLADLLVRSNSEPILPRLERLSVSTIPERAGGTPYTFPSNGFVDFVQDERRSGQGPFARLRKATLAFQPAGVVFSQVRP</sequence>
<evidence type="ECO:0000313" key="1">
    <source>
        <dbReference type="EMBL" id="EAU82491.2"/>
    </source>
</evidence>
<name>A8P7J6_COPC7</name>
<dbReference type="AlphaFoldDB" id="A8P7J6"/>
<protein>
    <recommendedName>
        <fullName evidence="3">F-box domain-containing protein</fullName>
    </recommendedName>
</protein>
<comment type="caution">
    <text evidence="1">The sequence shown here is derived from an EMBL/GenBank/DDBJ whole genome shotgun (WGS) entry which is preliminary data.</text>
</comment>
<dbReference type="HOGENOM" id="CLU_043554_0_0_1"/>
<gene>
    <name evidence="1" type="ORF">CC1G_08242</name>
</gene>
<dbReference type="KEGG" id="cci:CC1G_08242"/>
<organism evidence="1 2">
    <name type="scientific">Coprinopsis cinerea (strain Okayama-7 / 130 / ATCC MYA-4618 / FGSC 9003)</name>
    <name type="common">Inky cap fungus</name>
    <name type="synonym">Hormographiella aspergillata</name>
    <dbReference type="NCBI Taxonomy" id="240176"/>
    <lineage>
        <taxon>Eukaryota</taxon>
        <taxon>Fungi</taxon>
        <taxon>Dikarya</taxon>
        <taxon>Basidiomycota</taxon>
        <taxon>Agaricomycotina</taxon>
        <taxon>Agaricomycetes</taxon>
        <taxon>Agaricomycetidae</taxon>
        <taxon>Agaricales</taxon>
        <taxon>Agaricineae</taxon>
        <taxon>Psathyrellaceae</taxon>
        <taxon>Coprinopsis</taxon>
    </lineage>
</organism>
<dbReference type="EMBL" id="AACS02000005">
    <property type="protein sequence ID" value="EAU82491.2"/>
    <property type="molecule type" value="Genomic_DNA"/>
</dbReference>
<dbReference type="SUPFAM" id="SSF52047">
    <property type="entry name" value="RNI-like"/>
    <property type="match status" value="1"/>
</dbReference>
<keyword evidence="2" id="KW-1185">Reference proteome</keyword>
<dbReference type="Gene3D" id="3.80.10.10">
    <property type="entry name" value="Ribonuclease Inhibitor"/>
    <property type="match status" value="1"/>
</dbReference>